<feature type="compositionally biased region" description="Acidic residues" evidence="6">
    <location>
        <begin position="1323"/>
        <end position="1333"/>
    </location>
</feature>
<dbReference type="eggNOG" id="KOG1525">
    <property type="taxonomic scope" value="Eukaryota"/>
</dbReference>
<dbReference type="InParanoid" id="A0A0L0HAW8"/>
<feature type="region of interest" description="Disordered" evidence="6">
    <location>
        <begin position="1"/>
        <end position="23"/>
    </location>
</feature>
<protein>
    <recommendedName>
        <fullName evidence="9">Sister chromatid cohesion protein PDS5</fullName>
    </recommendedName>
</protein>
<feature type="compositionally biased region" description="Basic and acidic residues" evidence="6">
    <location>
        <begin position="1421"/>
        <end position="1438"/>
    </location>
</feature>
<name>A0A0L0HAW8_SPIPD</name>
<dbReference type="GO" id="GO:0006281">
    <property type="term" value="P:DNA repair"/>
    <property type="evidence" value="ECO:0007669"/>
    <property type="project" value="TreeGrafter"/>
</dbReference>
<evidence type="ECO:0000256" key="1">
    <source>
        <dbReference type="ARBA" id="ARBA00004123"/>
    </source>
</evidence>
<sequence>MSSDPFGFAAGADTPSRRGPRKLNFTQRLVPIAGSKQVSTSELVNRLKKVHNDLSRMDQEDVDTQSLKTVQKDLISPSLMSHKDKAVKILTACCLADILRLFAPDAPYNQNQLREIFEFFAKQLQHIADKNGPYFSFYYYLLDSLSTVKSVVLVADLNAEDLIVDFFRNFFDLIKPDFTKNVYICMVDILQQLVDECHHLPQDVIDIILSSFRQKRQVERPAAFKMAADLCNACPDKLQRYVCQYFSDAIVAAGRGFEDESDEKEFEDAHKVILEINRASPAVLLSVIPQLDEELKVDDVHVRTLATNVLGQMFSEPGSKLAAKYPHVWKSWLGRRLDKQVSVRIIWLEYCFPLFKSHPELSADVDASLREKMIDPDEKVRAAAVKVLTQLDMMSAHNVSKDTLLAAGARLRDKKSTVREAATEALSRVFNMKYAEIMDPSIGEVGAADKYGWIPGSVLEILYMDDPETKVFVEKALHDHIFPAIPEDSARTERLLNVTTAWTEKQRKAFLSVLDRQAKTVHATTIFLDQCEKYNGGIMDSDEDATEKVLLQIITYLASRFPDPKKAQAHLQKFAKVNDGRLYKLMRTVMDPQSDYKPIMKAIKEIVKRVEQQAGVMETLSILLRRICLTLVPKSSIPYLLEKTQAARSSQDALVQRHGQTAERLLKDISTVFPALYRSNLENFTQLLRSPDEALVADSLEALARFTKTFPDEAPQDRQSKERLIKFALKGSPQQAKNAIVVLAHTRNPTEACNEVLQEILGSLSFDNEKLLSHLQALAQIARNASTLFEPHNTAITNFIVKDLLLVNRRKAVENDVDWVEYESLEREGQLKIMGIKILVKRLIALANNEDADVAAPVLKLLRRLLEYDGELVAEKTTPPAVQTHLRLIAAISLLKLARCPTYASQIDVTYLQKLALCIQDPIYQVRNAFVEKLVMYLSNKTVPFDYMVILMLAAHEPEAELKLKVKNFLSRKAKQQRAEENPQASLLEHTIVRFLHVLAHHPDFNIEVEDLQMFAVYIEFFLDSVATSDNASFLYYMTAKVKTVRDIHAQSSENLYALSDLAQLIIQERANHAGWSLPSYPGNVHLPKDLFVKMSSQNAVENTRKSYLPQEFIDMRAMSSVLGHGQKSRASRKVEATGRPARSRSMTPDSDDNGSVTGTKRKASRRAQTPSSAKKRRQSDELPEETPQRKNAPRSAKSRTKSFKEVSDEEEEMEEIPEEERSESEESEIEDDDADIMESSEKPVQHIQASVKSVAMTPVTRRRARKVLADSKQMDTSEKENESDGENLSRRTRGRGRGTASSTTQPRATSTSSHPVSKQVVDDELSEEEVVEEQILPTRAKRTRAKPKMDTTPVVEAESDTAPEDEVEPVNSRGIRQRRAAAIKKSKNDATVEGTRRSKRAAKTDSGIVASDEIVSPVRVSDEDQDGTKGAKHEVRNTRRKKALSAVHNEGDDEEPVIRRPTRRIHI</sequence>
<evidence type="ECO:0000256" key="5">
    <source>
        <dbReference type="ARBA" id="ARBA00023306"/>
    </source>
</evidence>
<dbReference type="PANTHER" id="PTHR12663:SF0">
    <property type="entry name" value="PRECOCIOUS DISSOCIATION OF SISTERS 5, ISOFORM A"/>
    <property type="match status" value="1"/>
</dbReference>
<feature type="compositionally biased region" description="Polar residues" evidence="6">
    <location>
        <begin position="1145"/>
        <end position="1159"/>
    </location>
</feature>
<dbReference type="Gene3D" id="1.25.10.10">
    <property type="entry name" value="Leucine-rich Repeat Variant"/>
    <property type="match status" value="1"/>
</dbReference>
<keyword evidence="4" id="KW-0539">Nucleus</keyword>
<evidence type="ECO:0000313" key="7">
    <source>
        <dbReference type="EMBL" id="KNC98061.1"/>
    </source>
</evidence>
<organism evidence="7 8">
    <name type="scientific">Spizellomyces punctatus (strain DAOM BR117)</name>
    <dbReference type="NCBI Taxonomy" id="645134"/>
    <lineage>
        <taxon>Eukaryota</taxon>
        <taxon>Fungi</taxon>
        <taxon>Fungi incertae sedis</taxon>
        <taxon>Chytridiomycota</taxon>
        <taxon>Chytridiomycota incertae sedis</taxon>
        <taxon>Chytridiomycetes</taxon>
        <taxon>Spizellomycetales</taxon>
        <taxon>Spizellomycetaceae</taxon>
        <taxon>Spizellomyces</taxon>
    </lineage>
</organism>
<feature type="region of interest" description="Disordered" evidence="6">
    <location>
        <begin position="1122"/>
        <end position="1468"/>
    </location>
</feature>
<dbReference type="GO" id="GO:0000785">
    <property type="term" value="C:chromatin"/>
    <property type="evidence" value="ECO:0007669"/>
    <property type="project" value="TreeGrafter"/>
</dbReference>
<dbReference type="VEuPathDB" id="FungiDB:SPPG_09381"/>
<feature type="compositionally biased region" description="Basic and acidic residues" evidence="6">
    <location>
        <begin position="1387"/>
        <end position="1397"/>
    </location>
</feature>
<dbReference type="InterPro" id="IPR016024">
    <property type="entry name" value="ARM-type_fold"/>
</dbReference>
<dbReference type="GeneID" id="27692506"/>
<feature type="compositionally biased region" description="Acidic residues" evidence="6">
    <location>
        <begin position="1358"/>
        <end position="1369"/>
    </location>
</feature>
<dbReference type="EMBL" id="KQ257461">
    <property type="protein sequence ID" value="KNC98061.1"/>
    <property type="molecule type" value="Genomic_DNA"/>
</dbReference>
<feature type="compositionally biased region" description="Acidic residues" evidence="6">
    <location>
        <begin position="1208"/>
        <end position="1239"/>
    </location>
</feature>
<dbReference type="GO" id="GO:0005634">
    <property type="term" value="C:nucleus"/>
    <property type="evidence" value="ECO:0007669"/>
    <property type="project" value="UniProtKB-SubCell"/>
</dbReference>
<proteinExistence type="predicted"/>
<dbReference type="Pfam" id="PF20168">
    <property type="entry name" value="PDS5"/>
    <property type="match status" value="1"/>
</dbReference>
<dbReference type="OrthoDB" id="200660at2759"/>
<reference evidence="7 8" key="1">
    <citation type="submission" date="2009-08" db="EMBL/GenBank/DDBJ databases">
        <title>The Genome Sequence of Spizellomyces punctatus strain DAOM BR117.</title>
        <authorList>
            <consortium name="The Broad Institute Genome Sequencing Platform"/>
            <person name="Russ C."/>
            <person name="Cuomo C."/>
            <person name="Shea T."/>
            <person name="Young S.K."/>
            <person name="Zeng Q."/>
            <person name="Koehrsen M."/>
            <person name="Haas B."/>
            <person name="Borodovsky M."/>
            <person name="Guigo R."/>
            <person name="Alvarado L."/>
            <person name="Berlin A."/>
            <person name="Bochicchio J."/>
            <person name="Borenstein D."/>
            <person name="Chapman S."/>
            <person name="Chen Z."/>
            <person name="Engels R."/>
            <person name="Freedman E."/>
            <person name="Gellesch M."/>
            <person name="Goldberg J."/>
            <person name="Griggs A."/>
            <person name="Gujja S."/>
            <person name="Heiman D."/>
            <person name="Hepburn T."/>
            <person name="Howarth C."/>
            <person name="Jen D."/>
            <person name="Larson L."/>
            <person name="Lewis B."/>
            <person name="Mehta T."/>
            <person name="Park D."/>
            <person name="Pearson M."/>
            <person name="Roberts A."/>
            <person name="Saif S."/>
            <person name="Shenoy N."/>
            <person name="Sisk P."/>
            <person name="Stolte C."/>
            <person name="Sykes S."/>
            <person name="Thomson T."/>
            <person name="Walk T."/>
            <person name="White J."/>
            <person name="Yandava C."/>
            <person name="Burger G."/>
            <person name="Gray M.W."/>
            <person name="Holland P.W.H."/>
            <person name="King N."/>
            <person name="Lang F.B.F."/>
            <person name="Roger A.J."/>
            <person name="Ruiz-Trillo I."/>
            <person name="Lander E."/>
            <person name="Nusbaum C."/>
        </authorList>
    </citation>
    <scope>NUCLEOTIDE SEQUENCE [LARGE SCALE GENOMIC DNA]</scope>
    <source>
        <strain evidence="7 8">DAOM BR117</strain>
    </source>
</reference>
<comment type="subcellular location">
    <subcellularLocation>
        <location evidence="1">Nucleus</location>
    </subcellularLocation>
</comment>
<dbReference type="Proteomes" id="UP000053201">
    <property type="component" value="Unassembled WGS sequence"/>
</dbReference>
<evidence type="ECO:0000256" key="2">
    <source>
        <dbReference type="ARBA" id="ARBA00022618"/>
    </source>
</evidence>
<dbReference type="SUPFAM" id="SSF48371">
    <property type="entry name" value="ARM repeat"/>
    <property type="match status" value="1"/>
</dbReference>
<dbReference type="InterPro" id="IPR039776">
    <property type="entry name" value="Pds5"/>
</dbReference>
<dbReference type="STRING" id="645134.A0A0L0HAW8"/>
<evidence type="ECO:0000256" key="3">
    <source>
        <dbReference type="ARBA" id="ARBA00022776"/>
    </source>
</evidence>
<dbReference type="PANTHER" id="PTHR12663">
    <property type="entry name" value="ANDROGEN INDUCED INHIBITOR OF PROLIFERATION AS3 / PDS5-RELATED"/>
    <property type="match status" value="1"/>
</dbReference>
<accession>A0A0L0HAW8</accession>
<keyword evidence="3" id="KW-0498">Mitosis</keyword>
<dbReference type="GO" id="GO:0051301">
    <property type="term" value="P:cell division"/>
    <property type="evidence" value="ECO:0007669"/>
    <property type="project" value="UniProtKB-KW"/>
</dbReference>
<feature type="compositionally biased region" description="Basic residues" evidence="6">
    <location>
        <begin position="1376"/>
        <end position="1386"/>
    </location>
</feature>
<keyword evidence="8" id="KW-1185">Reference proteome</keyword>
<feature type="compositionally biased region" description="Basic and acidic residues" evidence="6">
    <location>
        <begin position="1268"/>
        <end position="1283"/>
    </location>
</feature>
<evidence type="ECO:0000256" key="4">
    <source>
        <dbReference type="ARBA" id="ARBA00023242"/>
    </source>
</evidence>
<gene>
    <name evidence="7" type="ORF">SPPG_09381</name>
</gene>
<dbReference type="OMA" id="YPPAYNM"/>
<dbReference type="CDD" id="cd19953">
    <property type="entry name" value="PDS5"/>
    <property type="match status" value="1"/>
</dbReference>
<feature type="compositionally biased region" description="Polar residues" evidence="6">
    <location>
        <begin position="1306"/>
        <end position="1317"/>
    </location>
</feature>
<dbReference type="RefSeq" id="XP_016606101.1">
    <property type="nucleotide sequence ID" value="XM_016757541.1"/>
</dbReference>
<evidence type="ECO:0000313" key="8">
    <source>
        <dbReference type="Proteomes" id="UP000053201"/>
    </source>
</evidence>
<keyword evidence="5" id="KW-0131">Cell cycle</keyword>
<dbReference type="FunCoup" id="A0A0L0HAW8">
    <property type="interactions" value="551"/>
</dbReference>
<evidence type="ECO:0000256" key="6">
    <source>
        <dbReference type="SAM" id="MobiDB-lite"/>
    </source>
</evidence>
<dbReference type="GO" id="GO:0007064">
    <property type="term" value="P:mitotic sister chromatid cohesion"/>
    <property type="evidence" value="ECO:0007669"/>
    <property type="project" value="InterPro"/>
</dbReference>
<keyword evidence="2" id="KW-0132">Cell division</keyword>
<dbReference type="InterPro" id="IPR011989">
    <property type="entry name" value="ARM-like"/>
</dbReference>
<evidence type="ECO:0008006" key="9">
    <source>
        <dbReference type="Google" id="ProtNLM"/>
    </source>
</evidence>